<evidence type="ECO:0000256" key="2">
    <source>
        <dbReference type="ARBA" id="ARBA00022801"/>
    </source>
</evidence>
<dbReference type="EMBL" id="CAMGYJ010000008">
    <property type="protein sequence ID" value="CAI0460085.1"/>
    <property type="molecule type" value="Genomic_DNA"/>
</dbReference>
<dbReference type="PANTHER" id="PTHR32009:SF39">
    <property type="entry name" value="TIR DOMAIN-CONTAINING PROTEIN"/>
    <property type="match status" value="1"/>
</dbReference>
<keyword evidence="5" id="KW-0472">Membrane</keyword>
<sequence length="177" mass="19887">MGGGDLPKGVNLRDAIRCAIEDSSFSIVILSSGFASSEFRLDELVHIKEQHATGCHACLPVFFHISPDDVVDSGSSSTSSCFHDYLDRYKTQFTYRRVHAWIRALAWLAGISGWVLTAGRSVSVYLSIYLTINHTFGFNFICFKHIYLVLVLPKISIYYLCAESERVIYGHRNPSKV</sequence>
<evidence type="ECO:0000256" key="4">
    <source>
        <dbReference type="ARBA" id="ARBA00047304"/>
    </source>
</evidence>
<evidence type="ECO:0000256" key="5">
    <source>
        <dbReference type="SAM" id="Phobius"/>
    </source>
</evidence>
<dbReference type="InterPro" id="IPR035897">
    <property type="entry name" value="Toll_tir_struct_dom_sf"/>
</dbReference>
<evidence type="ECO:0000313" key="8">
    <source>
        <dbReference type="Proteomes" id="UP001154282"/>
    </source>
</evidence>
<name>A0AAV0NNC4_9ROSI</name>
<feature type="domain" description="TIR" evidence="6">
    <location>
        <begin position="1"/>
        <end position="132"/>
    </location>
</feature>
<dbReference type="InterPro" id="IPR000157">
    <property type="entry name" value="TIR_dom"/>
</dbReference>
<dbReference type="Proteomes" id="UP001154282">
    <property type="component" value="Unassembled WGS sequence"/>
</dbReference>
<keyword evidence="3" id="KW-0520">NAD</keyword>
<evidence type="ECO:0000259" key="6">
    <source>
        <dbReference type="PROSITE" id="PS50104"/>
    </source>
</evidence>
<keyword evidence="5" id="KW-1133">Transmembrane helix</keyword>
<accession>A0AAV0NNC4</accession>
<dbReference type="SUPFAM" id="SSF52200">
    <property type="entry name" value="Toll/Interleukin receptor TIR domain"/>
    <property type="match status" value="1"/>
</dbReference>
<dbReference type="Gene3D" id="3.40.50.10140">
    <property type="entry name" value="Toll/interleukin-1 receptor homology (TIR) domain"/>
    <property type="match status" value="1"/>
</dbReference>
<keyword evidence="5" id="KW-0812">Transmembrane</keyword>
<evidence type="ECO:0000256" key="3">
    <source>
        <dbReference type="ARBA" id="ARBA00023027"/>
    </source>
</evidence>
<reference evidence="7" key="1">
    <citation type="submission" date="2022-08" db="EMBL/GenBank/DDBJ databases">
        <authorList>
            <person name="Gutierrez-Valencia J."/>
        </authorList>
    </citation>
    <scope>NUCLEOTIDE SEQUENCE</scope>
</reference>
<dbReference type="PROSITE" id="PS50104">
    <property type="entry name" value="TIR"/>
    <property type="match status" value="1"/>
</dbReference>
<comment type="caution">
    <text evidence="7">The sequence shown here is derived from an EMBL/GenBank/DDBJ whole genome shotgun (WGS) entry which is preliminary data.</text>
</comment>
<dbReference type="EC" id="3.2.2.6" evidence="1"/>
<evidence type="ECO:0000256" key="1">
    <source>
        <dbReference type="ARBA" id="ARBA00011982"/>
    </source>
</evidence>
<feature type="transmembrane region" description="Helical" evidence="5">
    <location>
        <begin position="98"/>
        <end position="116"/>
    </location>
</feature>
<protein>
    <recommendedName>
        <fullName evidence="1">ADP-ribosyl cyclase/cyclic ADP-ribose hydrolase</fullName>
        <ecNumber evidence="1">3.2.2.6</ecNumber>
    </recommendedName>
</protein>
<organism evidence="7 8">
    <name type="scientific">Linum tenue</name>
    <dbReference type="NCBI Taxonomy" id="586396"/>
    <lineage>
        <taxon>Eukaryota</taxon>
        <taxon>Viridiplantae</taxon>
        <taxon>Streptophyta</taxon>
        <taxon>Embryophyta</taxon>
        <taxon>Tracheophyta</taxon>
        <taxon>Spermatophyta</taxon>
        <taxon>Magnoliopsida</taxon>
        <taxon>eudicotyledons</taxon>
        <taxon>Gunneridae</taxon>
        <taxon>Pentapetalae</taxon>
        <taxon>rosids</taxon>
        <taxon>fabids</taxon>
        <taxon>Malpighiales</taxon>
        <taxon>Linaceae</taxon>
        <taxon>Linum</taxon>
    </lineage>
</organism>
<dbReference type="AlphaFoldDB" id="A0AAV0NNC4"/>
<evidence type="ECO:0000313" key="7">
    <source>
        <dbReference type="EMBL" id="CAI0460085.1"/>
    </source>
</evidence>
<dbReference type="GO" id="GO:0007165">
    <property type="term" value="P:signal transduction"/>
    <property type="evidence" value="ECO:0007669"/>
    <property type="project" value="InterPro"/>
</dbReference>
<gene>
    <name evidence="7" type="ORF">LITE_LOCUS34319</name>
</gene>
<proteinExistence type="predicted"/>
<keyword evidence="8" id="KW-1185">Reference proteome</keyword>
<comment type="catalytic activity">
    <reaction evidence="4">
        <text>NAD(+) + H2O = ADP-D-ribose + nicotinamide + H(+)</text>
        <dbReference type="Rhea" id="RHEA:16301"/>
        <dbReference type="ChEBI" id="CHEBI:15377"/>
        <dbReference type="ChEBI" id="CHEBI:15378"/>
        <dbReference type="ChEBI" id="CHEBI:17154"/>
        <dbReference type="ChEBI" id="CHEBI:57540"/>
        <dbReference type="ChEBI" id="CHEBI:57967"/>
        <dbReference type="EC" id="3.2.2.6"/>
    </reaction>
    <physiologicalReaction direction="left-to-right" evidence="4">
        <dbReference type="Rhea" id="RHEA:16302"/>
    </physiologicalReaction>
</comment>
<dbReference type="GO" id="GO:0061809">
    <property type="term" value="F:NAD+ nucleosidase activity, cyclic ADP-ribose generating"/>
    <property type="evidence" value="ECO:0007669"/>
    <property type="project" value="UniProtKB-EC"/>
</dbReference>
<feature type="transmembrane region" description="Helical" evidence="5">
    <location>
        <begin position="136"/>
        <end position="161"/>
    </location>
</feature>
<dbReference type="PANTHER" id="PTHR32009">
    <property type="entry name" value="TMV RESISTANCE PROTEIN N-LIKE"/>
    <property type="match status" value="1"/>
</dbReference>
<keyword evidence="2" id="KW-0378">Hydrolase</keyword>
<dbReference type="Pfam" id="PF01582">
    <property type="entry name" value="TIR"/>
    <property type="match status" value="1"/>
</dbReference>